<dbReference type="AlphaFoldDB" id="K5XPB2"/>
<evidence type="ECO:0000256" key="2">
    <source>
        <dbReference type="ARBA" id="ARBA00011738"/>
    </source>
</evidence>
<evidence type="ECO:0000256" key="5">
    <source>
        <dbReference type="ARBA" id="ARBA00023002"/>
    </source>
</evidence>
<dbReference type="Proteomes" id="UP000008493">
    <property type="component" value="Unassembled WGS sequence"/>
</dbReference>
<dbReference type="CDD" id="cd01337">
    <property type="entry name" value="MDH_glyoxysomal_mitochondrial"/>
    <property type="match status" value="1"/>
</dbReference>
<comment type="subunit">
    <text evidence="2">Homodimer.</text>
</comment>
<feature type="binding site" evidence="9">
    <location>
        <position position="82"/>
    </location>
    <ligand>
        <name>substrate</name>
    </ligand>
</feature>
<evidence type="ECO:0000256" key="9">
    <source>
        <dbReference type="PIRSR" id="PIRSR000102-2"/>
    </source>
</evidence>
<feature type="binding site" evidence="10">
    <location>
        <position position="271"/>
    </location>
    <ligand>
        <name>NAD(+)</name>
        <dbReference type="ChEBI" id="CHEBI:57540"/>
    </ligand>
</feature>
<proteinExistence type="inferred from homology"/>
<dbReference type="OrthoDB" id="4069699at2759"/>
<dbReference type="PROSITE" id="PS00068">
    <property type="entry name" value="MDH"/>
    <property type="match status" value="1"/>
</dbReference>
<dbReference type="InterPro" id="IPR001252">
    <property type="entry name" value="Malate_DH_AS"/>
</dbReference>
<evidence type="ECO:0000256" key="6">
    <source>
        <dbReference type="ARBA" id="ARBA00023027"/>
    </source>
</evidence>
<feature type="active site" description="Proton acceptor" evidence="8">
    <location>
        <position position="219"/>
    </location>
</feature>
<evidence type="ECO:0000256" key="8">
    <source>
        <dbReference type="PIRSR" id="PIRSR000102-1"/>
    </source>
</evidence>
<dbReference type="InterPro" id="IPR001557">
    <property type="entry name" value="L-lactate/malate_DH"/>
</dbReference>
<dbReference type="Pfam" id="PF02866">
    <property type="entry name" value="Ldh_1_C"/>
    <property type="match status" value="1"/>
</dbReference>
<keyword evidence="4 12" id="KW-0816">Tricarboxylic acid cycle</keyword>
<dbReference type="OMA" id="FGCAVEL"/>
<dbReference type="GO" id="GO:0006108">
    <property type="term" value="P:malate metabolic process"/>
    <property type="evidence" value="ECO:0007669"/>
    <property type="project" value="InterPro"/>
</dbReference>
<dbReference type="GO" id="GO:0005737">
    <property type="term" value="C:cytoplasm"/>
    <property type="evidence" value="ECO:0007669"/>
    <property type="project" value="TreeGrafter"/>
</dbReference>
<accession>K5XPB2</accession>
<dbReference type="NCBIfam" id="TIGR01772">
    <property type="entry name" value="MDH_euk_gproteo"/>
    <property type="match status" value="1"/>
</dbReference>
<dbReference type="PANTHER" id="PTHR11540">
    <property type="entry name" value="MALATE AND LACTATE DEHYDROGENASE"/>
    <property type="match status" value="1"/>
</dbReference>
<feature type="domain" description="Lactate/malate dehydrogenase N-terminal" evidence="13">
    <location>
        <begin position="3"/>
        <end position="87"/>
    </location>
</feature>
<evidence type="ECO:0000313" key="16">
    <source>
        <dbReference type="Proteomes" id="UP000008493"/>
    </source>
</evidence>
<dbReference type="InterPro" id="IPR001236">
    <property type="entry name" value="Lactate/malate_DH_N"/>
</dbReference>
<dbReference type="Gene3D" id="3.40.50.720">
    <property type="entry name" value="NAD(P)-binding Rossmann-like Domain"/>
    <property type="match status" value="2"/>
</dbReference>
<feature type="binding site" evidence="9">
    <location>
        <position position="193"/>
    </location>
    <ligand>
        <name>substrate</name>
    </ligand>
</feature>
<feature type="binding site" evidence="10">
    <location>
        <begin position="8"/>
        <end position="14"/>
    </location>
    <ligand>
        <name>NAD(+)</name>
        <dbReference type="ChEBI" id="CHEBI:57540"/>
    </ligand>
</feature>
<dbReference type="InterPro" id="IPR036291">
    <property type="entry name" value="NAD(P)-bd_dom_sf"/>
</dbReference>
<comment type="similarity">
    <text evidence="1">Belongs to the LDH/MDH superfamily. MDH type 1 family.</text>
</comment>
<evidence type="ECO:0000256" key="3">
    <source>
        <dbReference type="ARBA" id="ARBA00012995"/>
    </source>
</evidence>
<dbReference type="InterPro" id="IPR015955">
    <property type="entry name" value="Lactate_DH/Glyco_Ohase_4_C"/>
</dbReference>
<evidence type="ECO:0000256" key="10">
    <source>
        <dbReference type="PIRSR" id="PIRSR000102-3"/>
    </source>
</evidence>
<feature type="binding site" evidence="10">
    <location>
        <position position="134"/>
    </location>
    <ligand>
        <name>NAD(+)</name>
        <dbReference type="ChEBI" id="CHEBI:57540"/>
    </ligand>
</feature>
<dbReference type="Pfam" id="PF00056">
    <property type="entry name" value="Ldh_1_N"/>
    <property type="match status" value="2"/>
</dbReference>
<name>K5XPB2_AGABU</name>
<dbReference type="KEGG" id="abp:AGABI1DRAFT115666"/>
<feature type="binding site" evidence="9">
    <location>
        <position position="127"/>
    </location>
    <ligand>
        <name>substrate</name>
    </ligand>
</feature>
<feature type="binding site" evidence="10">
    <location>
        <position position="34"/>
    </location>
    <ligand>
        <name>NAD(+)</name>
        <dbReference type="ChEBI" id="CHEBI:57540"/>
    </ligand>
</feature>
<dbReference type="PANTHER" id="PTHR11540:SF16">
    <property type="entry name" value="MALATE DEHYDROGENASE, MITOCHONDRIAL"/>
    <property type="match status" value="1"/>
</dbReference>
<dbReference type="SUPFAM" id="SSF56327">
    <property type="entry name" value="LDH C-terminal domain-like"/>
    <property type="match status" value="1"/>
</dbReference>
<dbReference type="STRING" id="597362.K5XPB2"/>
<dbReference type="eggNOG" id="KOG1494">
    <property type="taxonomic scope" value="Eukaryota"/>
</dbReference>
<protein>
    <recommendedName>
        <fullName evidence="3 12">Malate dehydrogenase</fullName>
        <ecNumber evidence="3 12">1.1.1.37</ecNumber>
    </recommendedName>
</protein>
<feature type="domain" description="Lactate/malate dehydrogenase N-terminal" evidence="13">
    <location>
        <begin position="126"/>
        <end position="185"/>
    </location>
</feature>
<dbReference type="FunFam" id="3.90.110.10:FF:000001">
    <property type="entry name" value="Malate dehydrogenase"/>
    <property type="match status" value="1"/>
</dbReference>
<dbReference type="HOGENOM" id="CLU_047181_1_0_1"/>
<evidence type="ECO:0000256" key="7">
    <source>
        <dbReference type="ARBA" id="ARBA00048313"/>
    </source>
</evidence>
<dbReference type="SUPFAM" id="SSF51735">
    <property type="entry name" value="NAD(P)-binding Rossmann-fold domains"/>
    <property type="match status" value="1"/>
</dbReference>
<dbReference type="InterPro" id="IPR022383">
    <property type="entry name" value="Lactate/malate_DH_C"/>
</dbReference>
<keyword evidence="5 11" id="KW-0560">Oxidoreductase</keyword>
<feature type="binding site" evidence="9">
    <location>
        <position position="159"/>
    </location>
    <ligand>
        <name>substrate</name>
    </ligand>
</feature>
<dbReference type="GO" id="GO:0006099">
    <property type="term" value="P:tricarboxylic acid cycle"/>
    <property type="evidence" value="ECO:0007669"/>
    <property type="project" value="UniProtKB-KW"/>
</dbReference>
<dbReference type="GO" id="GO:0030060">
    <property type="term" value="F:L-malate dehydrogenase (NAD+) activity"/>
    <property type="evidence" value="ECO:0007669"/>
    <property type="project" value="UniProtKB-EC"/>
</dbReference>
<keyword evidence="6 10" id="KW-0520">NAD</keyword>
<keyword evidence="16" id="KW-1185">Reference proteome</keyword>
<evidence type="ECO:0000256" key="4">
    <source>
        <dbReference type="ARBA" id="ARBA00022532"/>
    </source>
</evidence>
<dbReference type="EC" id="1.1.1.37" evidence="3 12"/>
<dbReference type="EMBL" id="JH971401">
    <property type="protein sequence ID" value="EKM76535.1"/>
    <property type="molecule type" value="Genomic_DNA"/>
</dbReference>
<evidence type="ECO:0000256" key="12">
    <source>
        <dbReference type="RuleBase" id="RU003405"/>
    </source>
</evidence>
<dbReference type="GeneID" id="18824809"/>
<evidence type="ECO:0000313" key="15">
    <source>
        <dbReference type="EMBL" id="EKM76535.1"/>
    </source>
</evidence>
<dbReference type="InterPro" id="IPR010097">
    <property type="entry name" value="Malate_DH_type1"/>
</dbReference>
<dbReference type="Gene3D" id="3.90.110.10">
    <property type="entry name" value="Lactate dehydrogenase/glycoside hydrolase, family 4, C-terminal"/>
    <property type="match status" value="1"/>
</dbReference>
<dbReference type="InParanoid" id="K5XPB2"/>
<evidence type="ECO:0000256" key="1">
    <source>
        <dbReference type="ARBA" id="ARBA00008824"/>
    </source>
</evidence>
<evidence type="ECO:0000259" key="13">
    <source>
        <dbReference type="Pfam" id="PF00056"/>
    </source>
</evidence>
<sequence length="372" mass="39118">MVKAVVLGAAGGIGQPLSLLLKCNPLVTELGLYDIVNTPGVAADLAHISTPAKVEGNLPDNDGLSKTLKGADVVVIPAGVPRKPGVSYSRDPPVRASANMWSTRIDDKVIFLNLIEMKEADMIDECRDDLFKINAGIVRDLATGIATYSPKAFVLVISNPVNSTVPIVAEVLKKHGVYDPKRLFGVTTLDVVRSSTFVAEKHGNLSLATEVVVPVVGGHSGVTIVPLLSQSSHPLPNLSTTEYEALVKRIQFGGDEVVQAKGGAGSATLSMAYAGAEFANKVIKAFKGEKGLIAPSYVSSEADREGAALLTKELGKEVAYFSSNIELGLGGIAKINPLGKITDAERNLIKAAIPELEKNISSGVTFVVEARL</sequence>
<evidence type="ECO:0000259" key="14">
    <source>
        <dbReference type="Pfam" id="PF02866"/>
    </source>
</evidence>
<feature type="binding site" evidence="10">
    <location>
        <begin position="157"/>
        <end position="159"/>
    </location>
    <ligand>
        <name>NAD(+)</name>
        <dbReference type="ChEBI" id="CHEBI:57540"/>
    </ligand>
</feature>
<comment type="catalytic activity">
    <reaction evidence="7 12">
        <text>(S)-malate + NAD(+) = oxaloacetate + NADH + H(+)</text>
        <dbReference type="Rhea" id="RHEA:21432"/>
        <dbReference type="ChEBI" id="CHEBI:15378"/>
        <dbReference type="ChEBI" id="CHEBI:15589"/>
        <dbReference type="ChEBI" id="CHEBI:16452"/>
        <dbReference type="ChEBI" id="CHEBI:57540"/>
        <dbReference type="ChEBI" id="CHEBI:57945"/>
        <dbReference type="EC" id="1.1.1.37"/>
    </reaction>
</comment>
<organism evidence="15 16">
    <name type="scientific">Agaricus bisporus var. burnettii (strain JB137-S8 / ATCC MYA-4627 / FGSC 10392)</name>
    <name type="common">White button mushroom</name>
    <dbReference type="NCBI Taxonomy" id="597362"/>
    <lineage>
        <taxon>Eukaryota</taxon>
        <taxon>Fungi</taxon>
        <taxon>Dikarya</taxon>
        <taxon>Basidiomycota</taxon>
        <taxon>Agaricomycotina</taxon>
        <taxon>Agaricomycetes</taxon>
        <taxon>Agaricomycetidae</taxon>
        <taxon>Agaricales</taxon>
        <taxon>Agaricineae</taxon>
        <taxon>Agaricaceae</taxon>
        <taxon>Agaricus</taxon>
    </lineage>
</organism>
<gene>
    <name evidence="15" type="ORF">AGABI1DRAFT_115666</name>
</gene>
<evidence type="ECO:0000256" key="11">
    <source>
        <dbReference type="RuleBase" id="RU003369"/>
    </source>
</evidence>
<reference evidence="16" key="1">
    <citation type="journal article" date="2012" name="Proc. Natl. Acad. Sci. U.S.A.">
        <title>Genome sequence of the button mushroom Agaricus bisporus reveals mechanisms governing adaptation to a humic-rich ecological niche.</title>
        <authorList>
            <person name="Morin E."/>
            <person name="Kohler A."/>
            <person name="Baker A.R."/>
            <person name="Foulongne-Oriol M."/>
            <person name="Lombard V."/>
            <person name="Nagy L.G."/>
            <person name="Ohm R.A."/>
            <person name="Patyshakuliyeva A."/>
            <person name="Brun A."/>
            <person name="Aerts A.L."/>
            <person name="Bailey A.M."/>
            <person name="Billette C."/>
            <person name="Coutinho P.M."/>
            <person name="Deakin G."/>
            <person name="Doddapaneni H."/>
            <person name="Floudas D."/>
            <person name="Grimwood J."/>
            <person name="Hilden K."/>
            <person name="Kuees U."/>
            <person name="LaButti K.M."/>
            <person name="Lapidus A."/>
            <person name="Lindquist E.A."/>
            <person name="Lucas S.M."/>
            <person name="Murat C."/>
            <person name="Riley R.W."/>
            <person name="Salamov A.A."/>
            <person name="Schmutz J."/>
            <person name="Subramanian V."/>
            <person name="Woesten H.A.B."/>
            <person name="Xu J."/>
            <person name="Eastwood D.C."/>
            <person name="Foster G.D."/>
            <person name="Sonnenberg A.S."/>
            <person name="Cullen D."/>
            <person name="de Vries R.P."/>
            <person name="Lundell T."/>
            <person name="Hibbett D.S."/>
            <person name="Henrissat B."/>
            <person name="Burton K.S."/>
            <person name="Kerrigan R.W."/>
            <person name="Challen M.P."/>
            <person name="Grigoriev I.V."/>
            <person name="Martin F."/>
        </authorList>
    </citation>
    <scope>NUCLEOTIDE SEQUENCE [LARGE SCALE GENOMIC DNA]</scope>
    <source>
        <strain evidence="16">JB137-S8 / ATCC MYA-4627 / FGSC 10392</strain>
    </source>
</reference>
<dbReference type="RefSeq" id="XP_007332712.1">
    <property type="nucleotide sequence ID" value="XM_007332650.1"/>
</dbReference>
<feature type="domain" description="Lactate/malate dehydrogenase C-terminal" evidence="14">
    <location>
        <begin position="187"/>
        <end position="366"/>
    </location>
</feature>
<dbReference type="PIRSF" id="PIRSF000102">
    <property type="entry name" value="Lac_mal_DH"/>
    <property type="match status" value="1"/>
</dbReference>